<dbReference type="EMBL" id="UOFL01000249">
    <property type="protein sequence ID" value="VAW82516.1"/>
    <property type="molecule type" value="Genomic_DNA"/>
</dbReference>
<dbReference type="InterPro" id="IPR019546">
    <property type="entry name" value="TAT_signal_bac_arc"/>
</dbReference>
<protein>
    <submittedName>
        <fullName evidence="2">Multicopper oxidase</fullName>
    </submittedName>
</protein>
<gene>
    <name evidence="2" type="ORF">MNBD_GAMMA12-1613</name>
</gene>
<dbReference type="SUPFAM" id="SSF49503">
    <property type="entry name" value="Cupredoxins"/>
    <property type="match status" value="2"/>
</dbReference>
<dbReference type="GO" id="GO:0005507">
    <property type="term" value="F:copper ion binding"/>
    <property type="evidence" value="ECO:0007669"/>
    <property type="project" value="InterPro"/>
</dbReference>
<dbReference type="Gene3D" id="2.60.40.420">
    <property type="entry name" value="Cupredoxins - blue copper proteins"/>
    <property type="match status" value="1"/>
</dbReference>
<dbReference type="InterPro" id="IPR008972">
    <property type="entry name" value="Cupredoxin"/>
</dbReference>
<name>A0A3B0ZPI3_9ZZZZ</name>
<proteinExistence type="predicted"/>
<accession>A0A3B0ZPI3</accession>
<evidence type="ECO:0000313" key="2">
    <source>
        <dbReference type="EMBL" id="VAW82516.1"/>
    </source>
</evidence>
<reference evidence="2" key="1">
    <citation type="submission" date="2018-06" db="EMBL/GenBank/DDBJ databases">
        <authorList>
            <person name="Zhirakovskaya E."/>
        </authorList>
    </citation>
    <scope>NUCLEOTIDE SEQUENCE</scope>
</reference>
<dbReference type="NCBIfam" id="TIGR01409">
    <property type="entry name" value="TAT_signal_seq"/>
    <property type="match status" value="1"/>
</dbReference>
<dbReference type="Pfam" id="PF07732">
    <property type="entry name" value="Cu-oxidase_3"/>
    <property type="match status" value="1"/>
</dbReference>
<sequence>MDRRDFLKTGGLAVAGTIAGGLGLFSWIPRANAASVSVTLNAVAGDVTMIDGTLAYMFGFSENNQANFPGPTIIAQEGDTVTVQLNNTLATASSFKVGGTDVYQTVSAESSTSVTFPTPAAGTYLYYDDLNDGVNRVMGLHGALVVMPSGSANTSFTGGPSFIRQYKWVLGNVDTVWGEAVRTNGHNYVTNAALSIETFKPRYFTINGQSYEETHLNSNTDLKGNYGEPGMVRILNAGMVTHSPHFHGNHVDMVAINRQNFSSDFKRKDVVSMFPLDCRDVIYPFDPPPDAYPPLTAASPSQTFPMHCHSEPSQTAGGGLYPQGLHTGITIGLAPTPEPKL</sequence>
<feature type="domain" description="Plastocyanin-like" evidence="1">
    <location>
        <begin position="67"/>
        <end position="148"/>
    </location>
</feature>
<dbReference type="InterPro" id="IPR006311">
    <property type="entry name" value="TAT_signal"/>
</dbReference>
<dbReference type="InterPro" id="IPR011707">
    <property type="entry name" value="Cu-oxidase-like_N"/>
</dbReference>
<organism evidence="2">
    <name type="scientific">hydrothermal vent metagenome</name>
    <dbReference type="NCBI Taxonomy" id="652676"/>
    <lineage>
        <taxon>unclassified sequences</taxon>
        <taxon>metagenomes</taxon>
        <taxon>ecological metagenomes</taxon>
    </lineage>
</organism>
<dbReference type="PROSITE" id="PS51318">
    <property type="entry name" value="TAT"/>
    <property type="match status" value="1"/>
</dbReference>
<evidence type="ECO:0000259" key="1">
    <source>
        <dbReference type="Pfam" id="PF07732"/>
    </source>
</evidence>
<dbReference type="AlphaFoldDB" id="A0A3B0ZPI3"/>